<feature type="transmembrane region" description="Helical" evidence="1">
    <location>
        <begin position="243"/>
        <end position="264"/>
    </location>
</feature>
<dbReference type="Proteomes" id="UP000275256">
    <property type="component" value="Unassembled WGS sequence"/>
</dbReference>
<proteinExistence type="predicted"/>
<evidence type="ECO:0000313" key="6">
    <source>
        <dbReference type="Proteomes" id="UP000275256"/>
    </source>
</evidence>
<comment type="caution">
    <text evidence="5">The sequence shown here is derived from an EMBL/GenBank/DDBJ whole genome shotgun (WGS) entry which is preliminary data.</text>
</comment>
<feature type="domain" description="Predicted membrane protein YciQ-like C-terminal" evidence="4">
    <location>
        <begin position="305"/>
        <end position="524"/>
    </location>
</feature>
<keyword evidence="6" id="KW-1185">Reference proteome</keyword>
<dbReference type="OrthoDB" id="143710at2"/>
<gene>
    <name evidence="5" type="ORF">EAX62_06755</name>
</gene>
<organism evidence="5 6">
    <name type="scientific">Tessaracoccus antarcticus</name>
    <dbReference type="NCBI Taxonomy" id="2479848"/>
    <lineage>
        <taxon>Bacteria</taxon>
        <taxon>Bacillati</taxon>
        <taxon>Actinomycetota</taxon>
        <taxon>Actinomycetes</taxon>
        <taxon>Propionibacteriales</taxon>
        <taxon>Propionibacteriaceae</taxon>
        <taxon>Tessaracoccus</taxon>
    </lineage>
</organism>
<evidence type="ECO:0000313" key="5">
    <source>
        <dbReference type="EMBL" id="RMB62252.1"/>
    </source>
</evidence>
<dbReference type="Pfam" id="PF09972">
    <property type="entry name" value="DUF2207"/>
    <property type="match status" value="1"/>
</dbReference>
<protein>
    <submittedName>
        <fullName evidence="5">DUF2207 domain-containing protein</fullName>
    </submittedName>
</protein>
<evidence type="ECO:0000259" key="4">
    <source>
        <dbReference type="Pfam" id="PF20990"/>
    </source>
</evidence>
<keyword evidence="1" id="KW-0472">Membrane</keyword>
<feature type="domain" description="DUF2207" evidence="3">
    <location>
        <begin position="30"/>
        <end position="217"/>
    </location>
</feature>
<feature type="chain" id="PRO_5018333551" evidence="2">
    <location>
        <begin position="25"/>
        <end position="607"/>
    </location>
</feature>
<name>A0A3M0GHW7_9ACTN</name>
<sequence>MRMGLAVLLLAVVGMLGVASPASADQSAPITKYHIDATLTPGGDTQVTIDMVMDFSQFRGRGPTFVFPERQEDGQNPDEWFSFPISDIQVSSPSGARSDTSLERQDGNVLLRVGQEDTFYTTPQSYIVSYTVKGLIVSNQAQSGLDEFSWNAIGGGTTSRMSDVQVSINGPADVSRTACFYGTDFQEKCTNSATGSSATYTIATLDPGNPVQVVAGFPAGTFGGVQQIKTRRVTATNMFEVNAGTGATAGLLGLGAVVALVTIFRRHARDDVFVGLTPGLTPGKGDNVRIGKRSGKQNVAVAFRPPKSTRPGEIGTLVDATADTVDVSATLVDLAVRGHLRISDAGNNDHLLTRTRREADELVKYESKLLERIFKTGDEVRVSELKDASYAGLQDKAKADLYARVVSRKWFKRNPATSQLAPIALGVVILAVAGVAGFGLAQIGWGLAAIPVAVLGIGLIVMSGRFRTRTALGSAVLAETKGFELYLRTAEADQIKFEEGVDVFSRYLPYAMIFGVADRWAKVFADLGAAGRYEADLSWYYGANLYNSYIFATMLGNLTHGFNNAMAEASAAAAAANVQGASGSSSGFSGFSGGGGFGGGGGSVGSW</sequence>
<dbReference type="EMBL" id="REFW01000001">
    <property type="protein sequence ID" value="RMB62252.1"/>
    <property type="molecule type" value="Genomic_DNA"/>
</dbReference>
<feature type="signal peptide" evidence="2">
    <location>
        <begin position="1"/>
        <end position="24"/>
    </location>
</feature>
<dbReference type="AlphaFoldDB" id="A0A3M0GHW7"/>
<feature type="transmembrane region" description="Helical" evidence="1">
    <location>
        <begin position="418"/>
        <end position="437"/>
    </location>
</feature>
<dbReference type="Pfam" id="PF20990">
    <property type="entry name" value="DUF2207_C"/>
    <property type="match status" value="1"/>
</dbReference>
<evidence type="ECO:0000256" key="2">
    <source>
        <dbReference type="SAM" id="SignalP"/>
    </source>
</evidence>
<keyword evidence="2" id="KW-0732">Signal</keyword>
<evidence type="ECO:0000256" key="1">
    <source>
        <dbReference type="SAM" id="Phobius"/>
    </source>
</evidence>
<dbReference type="InterPro" id="IPR048389">
    <property type="entry name" value="YciQ-like_C"/>
</dbReference>
<dbReference type="InterPro" id="IPR018702">
    <property type="entry name" value="DUF2207"/>
</dbReference>
<keyword evidence="1" id="KW-0812">Transmembrane</keyword>
<reference evidence="5 6" key="1">
    <citation type="submission" date="2018-10" db="EMBL/GenBank/DDBJ databases">
        <title>Tessaracoccus antarcticuss sp. nov., isolated from sediment.</title>
        <authorList>
            <person name="Zhou L.Y."/>
            <person name="Du Z.J."/>
        </authorList>
    </citation>
    <scope>NUCLEOTIDE SEQUENCE [LARGE SCALE GENOMIC DNA]</scope>
    <source>
        <strain evidence="5 6">JDX10</strain>
    </source>
</reference>
<keyword evidence="1" id="KW-1133">Transmembrane helix</keyword>
<evidence type="ECO:0000259" key="3">
    <source>
        <dbReference type="Pfam" id="PF09972"/>
    </source>
</evidence>
<feature type="transmembrane region" description="Helical" evidence="1">
    <location>
        <begin position="443"/>
        <end position="462"/>
    </location>
</feature>
<accession>A0A3M0GHW7</accession>